<dbReference type="Pfam" id="PF13181">
    <property type="entry name" value="TPR_8"/>
    <property type="match status" value="2"/>
</dbReference>
<evidence type="ECO:0000256" key="4">
    <source>
        <dbReference type="SAM" id="SignalP"/>
    </source>
</evidence>
<dbReference type="RefSeq" id="WP_353499104.1">
    <property type="nucleotide sequence ID" value="NZ_CP115921.1"/>
</dbReference>
<dbReference type="PANTHER" id="PTHR44858">
    <property type="entry name" value="TETRATRICOPEPTIDE REPEAT PROTEIN 6"/>
    <property type="match status" value="1"/>
</dbReference>
<evidence type="ECO:0000259" key="5">
    <source>
        <dbReference type="Pfam" id="PF12862"/>
    </source>
</evidence>
<evidence type="ECO:0000256" key="3">
    <source>
        <dbReference type="PROSITE-ProRule" id="PRU00339"/>
    </source>
</evidence>
<dbReference type="SMART" id="SM00028">
    <property type="entry name" value="TPR"/>
    <property type="match status" value="4"/>
</dbReference>
<reference evidence="6" key="1">
    <citation type="submission" date="2023-01" db="EMBL/GenBank/DDBJ databases">
        <title>Vibrio sp. CB1-14 genome sequencing.</title>
        <authorList>
            <person name="Otstavnykh N."/>
            <person name="Isaeva M."/>
            <person name="Meleshko D."/>
        </authorList>
    </citation>
    <scope>NUCLEOTIDE SEQUENCE</scope>
    <source>
        <strain evidence="6">CB1-14</strain>
    </source>
</reference>
<dbReference type="InterPro" id="IPR019734">
    <property type="entry name" value="TPR_rpt"/>
</dbReference>
<dbReference type="KEGG" id="vck:PG915_21895"/>
<keyword evidence="1" id="KW-0677">Repeat</keyword>
<dbReference type="SUPFAM" id="SSF48452">
    <property type="entry name" value="TPR-like"/>
    <property type="match status" value="2"/>
</dbReference>
<proteinExistence type="predicted"/>
<dbReference type="InterPro" id="IPR011990">
    <property type="entry name" value="TPR-like_helical_dom_sf"/>
</dbReference>
<organism evidence="6">
    <name type="scientific">Vibrio chaetopteri</name>
    <dbReference type="NCBI Taxonomy" id="3016528"/>
    <lineage>
        <taxon>Bacteria</taxon>
        <taxon>Pseudomonadati</taxon>
        <taxon>Pseudomonadota</taxon>
        <taxon>Gammaproteobacteria</taxon>
        <taxon>Vibrionales</taxon>
        <taxon>Vibrionaceae</taxon>
        <taxon>Vibrio</taxon>
    </lineage>
</organism>
<evidence type="ECO:0000256" key="2">
    <source>
        <dbReference type="ARBA" id="ARBA00022803"/>
    </source>
</evidence>
<feature type="repeat" description="TPR" evidence="3">
    <location>
        <begin position="148"/>
        <end position="181"/>
    </location>
</feature>
<evidence type="ECO:0000256" key="1">
    <source>
        <dbReference type="ARBA" id="ARBA00022737"/>
    </source>
</evidence>
<feature type="chain" id="PRO_5043582917" evidence="4">
    <location>
        <begin position="24"/>
        <end position="402"/>
    </location>
</feature>
<keyword evidence="4" id="KW-0732">Signal</keyword>
<sequence>MNTFKKLASVLLIAGCLSSPAIAQDPPQLSDKTFRTVNKVQKWIAEEKYTYAIEKLESAIESTKKKKYDRAVLLQQMGFLYSLREDYKQAANYFAQALEVNALPVPVAQQVRYSLAQLYLAEEQYQKSVNTMKAWFDVAKTTEDKPNAHAYITLASAYVQMGNYKNAIPPTKKAISMTKEPSESWYLLLLASHYELKQYKSTAGVLKTLTSKYPQKKRYWMQLSGIYMEMNQDRNSLAALEAAYELNLLESEKEYLRLVNFMAYQGIPYRAAKTLKLAMEQGNIEKTQKHVEKLASFYHQAQEVDQAILAYQQAYEMSPTAKSQIRIARLMLQDKQYKVASEYTKTYAPNATKDQVAELQYIKGMAHFEMKQPKLALNSMKKAASSKELRPTVSPWISFLEQ</sequence>
<dbReference type="InterPro" id="IPR050498">
    <property type="entry name" value="Ycf3"/>
</dbReference>
<feature type="repeat" description="TPR" evidence="3">
    <location>
        <begin position="288"/>
        <end position="321"/>
    </location>
</feature>
<dbReference type="AlphaFoldDB" id="A0AAU8BPN1"/>
<accession>A0AAU8BPN1</accession>
<dbReference type="PANTHER" id="PTHR44858:SF1">
    <property type="entry name" value="UDP-N-ACETYLGLUCOSAMINE--PEPTIDE N-ACETYLGLUCOSAMINYLTRANSFERASE SPINDLY-RELATED"/>
    <property type="match status" value="1"/>
</dbReference>
<dbReference type="InterPro" id="IPR026000">
    <property type="entry name" value="Apc5_dom"/>
</dbReference>
<feature type="repeat" description="TPR" evidence="3">
    <location>
        <begin position="71"/>
        <end position="104"/>
    </location>
</feature>
<dbReference type="Pfam" id="PF12862">
    <property type="entry name" value="ANAPC5"/>
    <property type="match status" value="1"/>
</dbReference>
<gene>
    <name evidence="6" type="ORF">PG915_21895</name>
</gene>
<dbReference type="PROSITE" id="PS50005">
    <property type="entry name" value="TPR"/>
    <property type="match status" value="3"/>
</dbReference>
<dbReference type="Gene3D" id="1.25.40.10">
    <property type="entry name" value="Tetratricopeptide repeat domain"/>
    <property type="match status" value="3"/>
</dbReference>
<feature type="domain" description="Anaphase-promoting complex subunit 5" evidence="5">
    <location>
        <begin position="120"/>
        <end position="196"/>
    </location>
</feature>
<name>A0AAU8BPN1_9VIBR</name>
<protein>
    <submittedName>
        <fullName evidence="6">Tetratricopeptide repeat protein</fullName>
    </submittedName>
</protein>
<keyword evidence="2 3" id="KW-0802">TPR repeat</keyword>
<evidence type="ECO:0000313" key="6">
    <source>
        <dbReference type="EMBL" id="XCD17940.1"/>
    </source>
</evidence>
<feature type="signal peptide" evidence="4">
    <location>
        <begin position="1"/>
        <end position="23"/>
    </location>
</feature>
<dbReference type="EMBL" id="CP115921">
    <property type="protein sequence ID" value="XCD17940.1"/>
    <property type="molecule type" value="Genomic_DNA"/>
</dbReference>